<dbReference type="Gene3D" id="1.10.10.10">
    <property type="entry name" value="Winged helix-like DNA-binding domain superfamily/Winged helix DNA-binding domain"/>
    <property type="match status" value="1"/>
</dbReference>
<dbReference type="SUPFAM" id="SSF46785">
    <property type="entry name" value="Winged helix' DNA-binding domain"/>
    <property type="match status" value="1"/>
</dbReference>
<evidence type="ECO:0000313" key="2">
    <source>
        <dbReference type="Proteomes" id="UP000613030"/>
    </source>
</evidence>
<sequence>MPIHREFLETMLNRRKITITPLRLQVLECILNYREAFTIEQVCHDLEHTTKVDAATVSHLLIQFNRSELITRLEDEEVGLRRSGRKVVRYVWLSHYIRTTNRLSGPLVEFKKKRRKADRPG</sequence>
<evidence type="ECO:0000313" key="1">
    <source>
        <dbReference type="EMBL" id="MBL0740442.1"/>
    </source>
</evidence>
<name>A0ABS1KMG9_9BACT</name>
<dbReference type="Proteomes" id="UP000613030">
    <property type="component" value="Unassembled WGS sequence"/>
</dbReference>
<keyword evidence="2" id="KW-1185">Reference proteome</keyword>
<dbReference type="EMBL" id="JAERRB010000001">
    <property type="protein sequence ID" value="MBL0740442.1"/>
    <property type="molecule type" value="Genomic_DNA"/>
</dbReference>
<dbReference type="InterPro" id="IPR036390">
    <property type="entry name" value="WH_DNA-bd_sf"/>
</dbReference>
<accession>A0ABS1KMG9</accession>
<gene>
    <name evidence="1" type="ORF">JI741_04395</name>
</gene>
<dbReference type="InterPro" id="IPR036388">
    <property type="entry name" value="WH-like_DNA-bd_sf"/>
</dbReference>
<organism evidence="1 2">
    <name type="scientific">Chryseolinea lacunae</name>
    <dbReference type="NCBI Taxonomy" id="2801331"/>
    <lineage>
        <taxon>Bacteria</taxon>
        <taxon>Pseudomonadati</taxon>
        <taxon>Bacteroidota</taxon>
        <taxon>Cytophagia</taxon>
        <taxon>Cytophagales</taxon>
        <taxon>Fulvivirgaceae</taxon>
        <taxon>Chryseolinea</taxon>
    </lineage>
</organism>
<evidence type="ECO:0008006" key="3">
    <source>
        <dbReference type="Google" id="ProtNLM"/>
    </source>
</evidence>
<comment type="caution">
    <text evidence="1">The sequence shown here is derived from an EMBL/GenBank/DDBJ whole genome shotgun (WGS) entry which is preliminary data.</text>
</comment>
<proteinExistence type="predicted"/>
<reference evidence="1 2" key="1">
    <citation type="submission" date="2021-01" db="EMBL/GenBank/DDBJ databases">
        <title>Chryseolinea sp. Jin1 Genome sequencing and assembly.</title>
        <authorList>
            <person name="Kim I."/>
        </authorList>
    </citation>
    <scope>NUCLEOTIDE SEQUENCE [LARGE SCALE GENOMIC DNA]</scope>
    <source>
        <strain evidence="1 2">Jin1</strain>
    </source>
</reference>
<dbReference type="RefSeq" id="WP_202007744.1">
    <property type="nucleotide sequence ID" value="NZ_JAERRB010000001.1"/>
</dbReference>
<protein>
    <recommendedName>
        <fullName evidence="3">Ferric uptake regulator family protein</fullName>
    </recommendedName>
</protein>